<protein>
    <submittedName>
        <fullName evidence="8">Uncharacterized protein</fullName>
    </submittedName>
</protein>
<evidence type="ECO:0000256" key="2">
    <source>
        <dbReference type="ARBA" id="ARBA00006824"/>
    </source>
</evidence>
<feature type="chain" id="PRO_5044291210" evidence="7">
    <location>
        <begin position="18"/>
        <end position="258"/>
    </location>
</feature>
<reference evidence="9" key="1">
    <citation type="journal article" date="2013" name="Nature">
        <title>Pan genome of the phytoplankton Emiliania underpins its global distribution.</title>
        <authorList>
            <person name="Read B.A."/>
            <person name="Kegel J."/>
            <person name="Klute M.J."/>
            <person name="Kuo A."/>
            <person name="Lefebvre S.C."/>
            <person name="Maumus F."/>
            <person name="Mayer C."/>
            <person name="Miller J."/>
            <person name="Monier A."/>
            <person name="Salamov A."/>
            <person name="Young J."/>
            <person name="Aguilar M."/>
            <person name="Claverie J.M."/>
            <person name="Frickenhaus S."/>
            <person name="Gonzalez K."/>
            <person name="Herman E.K."/>
            <person name="Lin Y.C."/>
            <person name="Napier J."/>
            <person name="Ogata H."/>
            <person name="Sarno A.F."/>
            <person name="Shmutz J."/>
            <person name="Schroeder D."/>
            <person name="de Vargas C."/>
            <person name="Verret F."/>
            <person name="von Dassow P."/>
            <person name="Valentin K."/>
            <person name="Van de Peer Y."/>
            <person name="Wheeler G."/>
            <person name="Dacks J.B."/>
            <person name="Delwiche C.F."/>
            <person name="Dyhrman S.T."/>
            <person name="Glockner G."/>
            <person name="John U."/>
            <person name="Richards T."/>
            <person name="Worden A.Z."/>
            <person name="Zhang X."/>
            <person name="Grigoriev I.V."/>
            <person name="Allen A.E."/>
            <person name="Bidle K."/>
            <person name="Borodovsky M."/>
            <person name="Bowler C."/>
            <person name="Brownlee C."/>
            <person name="Cock J.M."/>
            <person name="Elias M."/>
            <person name="Gladyshev V.N."/>
            <person name="Groth M."/>
            <person name="Guda C."/>
            <person name="Hadaegh A."/>
            <person name="Iglesias-Rodriguez M.D."/>
            <person name="Jenkins J."/>
            <person name="Jones B.M."/>
            <person name="Lawson T."/>
            <person name="Leese F."/>
            <person name="Lindquist E."/>
            <person name="Lobanov A."/>
            <person name="Lomsadze A."/>
            <person name="Malik S.B."/>
            <person name="Marsh M.E."/>
            <person name="Mackinder L."/>
            <person name="Mock T."/>
            <person name="Mueller-Roeber B."/>
            <person name="Pagarete A."/>
            <person name="Parker M."/>
            <person name="Probert I."/>
            <person name="Quesneville H."/>
            <person name="Raines C."/>
            <person name="Rensing S.A."/>
            <person name="Riano-Pachon D.M."/>
            <person name="Richier S."/>
            <person name="Rokitta S."/>
            <person name="Shiraiwa Y."/>
            <person name="Soanes D.M."/>
            <person name="van der Giezen M."/>
            <person name="Wahlund T.M."/>
            <person name="Williams B."/>
            <person name="Wilson W."/>
            <person name="Wolfe G."/>
            <person name="Wurch L.L."/>
        </authorList>
    </citation>
    <scope>NUCLEOTIDE SEQUENCE</scope>
</reference>
<dbReference type="HOGENOM" id="CLU_1191782_0_0_1"/>
<dbReference type="RefSeq" id="XP_005767092.1">
    <property type="nucleotide sequence ID" value="XM_005767035.1"/>
</dbReference>
<accession>A0A0D3ITS8</accession>
<keyword evidence="4 6" id="KW-1133">Transmembrane helix</keyword>
<dbReference type="PANTHER" id="PTHR11266">
    <property type="entry name" value="PEROXISOMAL MEMBRANE PROTEIN 2, PXMP2 MPV17"/>
    <property type="match status" value="1"/>
</dbReference>
<sequence length="258" mass="27120">MSLPRLVVLLLVPLAASLPCQRPAVSLGARSSASHKGLVHRVPRCPIAALRGGSASAAEDGGGGIVQSQWARYMRALDDNPLRTKMATGAVLAATGDLIAQLLEGSTSFALRRLLNLVAVNVLYVTPFLCATYAANEWAVGSKLRLGAGSTAGTAARLIFDQFVNAPIVVLGFFCSFGLVSALSAAAFAGEPFSLAALVSSVVIKLQNEYVGTMISNWKIWIPPQLVNFALMPPPLRVPFASLVALVWNVVLALVANR</sequence>
<dbReference type="InterPro" id="IPR007248">
    <property type="entry name" value="Mpv17_PMP22"/>
</dbReference>
<evidence type="ECO:0000256" key="7">
    <source>
        <dbReference type="SAM" id="SignalP"/>
    </source>
</evidence>
<dbReference type="KEGG" id="ehx:EMIHUDRAFT_197154"/>
<dbReference type="GeneID" id="17260732"/>
<dbReference type="EnsemblProtists" id="EOD14663">
    <property type="protein sequence ID" value="EOD14663"/>
    <property type="gene ID" value="EMIHUDRAFT_197154"/>
</dbReference>
<reference evidence="8" key="2">
    <citation type="submission" date="2024-10" db="UniProtKB">
        <authorList>
            <consortium name="EnsemblProtists"/>
        </authorList>
    </citation>
    <scope>IDENTIFICATION</scope>
</reference>
<dbReference type="GO" id="GO:0005737">
    <property type="term" value="C:cytoplasm"/>
    <property type="evidence" value="ECO:0007669"/>
    <property type="project" value="TreeGrafter"/>
</dbReference>
<dbReference type="AlphaFoldDB" id="A0A0D3ITS8"/>
<evidence type="ECO:0000256" key="3">
    <source>
        <dbReference type="ARBA" id="ARBA00022692"/>
    </source>
</evidence>
<comment type="subcellular location">
    <subcellularLocation>
        <location evidence="1">Membrane</location>
        <topology evidence="1">Multi-pass membrane protein</topology>
    </subcellularLocation>
</comment>
<feature type="transmembrane region" description="Helical" evidence="6">
    <location>
        <begin position="168"/>
        <end position="189"/>
    </location>
</feature>
<name>A0A0D3ITS8_EMIH1</name>
<dbReference type="eggNOG" id="KOG1944">
    <property type="taxonomic scope" value="Eukaryota"/>
</dbReference>
<evidence type="ECO:0000256" key="4">
    <source>
        <dbReference type="ARBA" id="ARBA00022989"/>
    </source>
</evidence>
<keyword evidence="9" id="KW-1185">Reference proteome</keyword>
<keyword evidence="3 6" id="KW-0812">Transmembrane</keyword>
<evidence type="ECO:0000256" key="5">
    <source>
        <dbReference type="ARBA" id="ARBA00023136"/>
    </source>
</evidence>
<evidence type="ECO:0000313" key="8">
    <source>
        <dbReference type="EnsemblProtists" id="EOD14663"/>
    </source>
</evidence>
<dbReference type="PaxDb" id="2903-EOD14663"/>
<proteinExistence type="inferred from homology"/>
<evidence type="ECO:0000313" key="9">
    <source>
        <dbReference type="Proteomes" id="UP000013827"/>
    </source>
</evidence>
<evidence type="ECO:0000256" key="1">
    <source>
        <dbReference type="ARBA" id="ARBA00004141"/>
    </source>
</evidence>
<dbReference type="OMA" id="HEECAPA"/>
<dbReference type="PANTHER" id="PTHR11266:SF80">
    <property type="entry name" value="PEROXISOMAL MEMBRANE PROTEIN 2"/>
    <property type="match status" value="1"/>
</dbReference>
<dbReference type="Proteomes" id="UP000013827">
    <property type="component" value="Unassembled WGS sequence"/>
</dbReference>
<organism evidence="8 9">
    <name type="scientific">Emiliania huxleyi (strain CCMP1516)</name>
    <dbReference type="NCBI Taxonomy" id="280463"/>
    <lineage>
        <taxon>Eukaryota</taxon>
        <taxon>Haptista</taxon>
        <taxon>Haptophyta</taxon>
        <taxon>Prymnesiophyceae</taxon>
        <taxon>Isochrysidales</taxon>
        <taxon>Noelaerhabdaceae</taxon>
        <taxon>Emiliania</taxon>
    </lineage>
</organism>
<dbReference type="Pfam" id="PF04117">
    <property type="entry name" value="Mpv17_PMP22"/>
    <property type="match status" value="1"/>
</dbReference>
<keyword evidence="5 6" id="KW-0472">Membrane</keyword>
<dbReference type="STRING" id="2903.R1BWV9"/>
<comment type="similarity">
    <text evidence="2 6">Belongs to the peroxisomal membrane protein PXMP2/4 family.</text>
</comment>
<evidence type="ECO:0000256" key="6">
    <source>
        <dbReference type="RuleBase" id="RU363053"/>
    </source>
</evidence>
<dbReference type="GO" id="GO:0016020">
    <property type="term" value="C:membrane"/>
    <property type="evidence" value="ECO:0007669"/>
    <property type="project" value="UniProtKB-SubCell"/>
</dbReference>
<feature type="transmembrane region" description="Helical" evidence="6">
    <location>
        <begin position="236"/>
        <end position="256"/>
    </location>
</feature>
<feature type="signal peptide" evidence="7">
    <location>
        <begin position="1"/>
        <end position="17"/>
    </location>
</feature>
<feature type="transmembrane region" description="Helical" evidence="6">
    <location>
        <begin position="114"/>
        <end position="135"/>
    </location>
</feature>
<keyword evidence="7" id="KW-0732">Signal</keyword>